<feature type="compositionally biased region" description="Basic residues" evidence="1">
    <location>
        <begin position="113"/>
        <end position="129"/>
    </location>
</feature>
<evidence type="ECO:0000313" key="3">
    <source>
        <dbReference type="WBParaSite" id="MhA1_Contig609.frz3.gene6"/>
    </source>
</evidence>
<feature type="compositionally biased region" description="Basic residues" evidence="1">
    <location>
        <begin position="150"/>
        <end position="168"/>
    </location>
</feature>
<sequence length="180" mass="22198">MVDYCERHSPKTIHESMRRECCEKLIDKIIEKKEHDTFFKNHKKIDTKQHIKHVAKYFKKEKSLPWICRKVKKKSRKLKIPKLERKHHQNNHDQHHIIHRKHIKNPQNQHDKHFSKHIKRPFSKLKHKNKGNENKHHNKNYHPHINQLSKKIKKKKPQQKKSQGKKNFKNIFHQEKNHNN</sequence>
<dbReference type="Proteomes" id="UP000095281">
    <property type="component" value="Unplaced"/>
</dbReference>
<evidence type="ECO:0000313" key="2">
    <source>
        <dbReference type="Proteomes" id="UP000095281"/>
    </source>
</evidence>
<protein>
    <submittedName>
        <fullName evidence="3">Uncharacterized protein</fullName>
    </submittedName>
</protein>
<organism evidence="2 3">
    <name type="scientific">Meloidogyne hapla</name>
    <name type="common">Root-knot nematode worm</name>
    <dbReference type="NCBI Taxonomy" id="6305"/>
    <lineage>
        <taxon>Eukaryota</taxon>
        <taxon>Metazoa</taxon>
        <taxon>Ecdysozoa</taxon>
        <taxon>Nematoda</taxon>
        <taxon>Chromadorea</taxon>
        <taxon>Rhabditida</taxon>
        <taxon>Tylenchina</taxon>
        <taxon>Tylenchomorpha</taxon>
        <taxon>Tylenchoidea</taxon>
        <taxon>Meloidogynidae</taxon>
        <taxon>Meloidogyninae</taxon>
        <taxon>Meloidogyne</taxon>
    </lineage>
</organism>
<keyword evidence="2" id="KW-1185">Reference proteome</keyword>
<accession>A0A1I8BVR2</accession>
<dbReference type="WBParaSite" id="MhA1_Contig609.frz3.gene6">
    <property type="protein sequence ID" value="MhA1_Contig609.frz3.gene6"/>
    <property type="gene ID" value="MhA1_Contig609.frz3.gene6"/>
</dbReference>
<name>A0A1I8BVR2_MELHA</name>
<evidence type="ECO:0000256" key="1">
    <source>
        <dbReference type="SAM" id="MobiDB-lite"/>
    </source>
</evidence>
<reference evidence="3" key="1">
    <citation type="submission" date="2016-11" db="UniProtKB">
        <authorList>
            <consortium name="WormBaseParasite"/>
        </authorList>
    </citation>
    <scope>IDENTIFICATION</scope>
</reference>
<dbReference type="AlphaFoldDB" id="A0A1I8BVR2"/>
<feature type="region of interest" description="Disordered" evidence="1">
    <location>
        <begin position="104"/>
        <end position="180"/>
    </location>
</feature>
<proteinExistence type="predicted"/>